<dbReference type="Pfam" id="PF13414">
    <property type="entry name" value="TPR_11"/>
    <property type="match status" value="2"/>
</dbReference>
<dbReference type="RefSeq" id="WP_251956189.1">
    <property type="nucleotide sequence ID" value="NZ_AP025732.1"/>
</dbReference>
<feature type="repeat" description="TPR" evidence="3">
    <location>
        <begin position="84"/>
        <end position="117"/>
    </location>
</feature>
<dbReference type="InterPro" id="IPR050498">
    <property type="entry name" value="Ycf3"/>
</dbReference>
<accession>A0ABM7Z689</accession>
<evidence type="ECO:0000313" key="4">
    <source>
        <dbReference type="EMBL" id="BDI18610.1"/>
    </source>
</evidence>
<dbReference type="Gene3D" id="1.25.40.10">
    <property type="entry name" value="Tetratricopeptide repeat domain"/>
    <property type="match status" value="2"/>
</dbReference>
<dbReference type="PANTHER" id="PTHR44858">
    <property type="entry name" value="TETRATRICOPEPTIDE REPEAT PROTEIN 6"/>
    <property type="match status" value="1"/>
</dbReference>
<evidence type="ECO:0000256" key="1">
    <source>
        <dbReference type="ARBA" id="ARBA00022737"/>
    </source>
</evidence>
<dbReference type="Proteomes" id="UP001055453">
    <property type="component" value="Chromosome"/>
</dbReference>
<evidence type="ECO:0008006" key="6">
    <source>
        <dbReference type="Google" id="ProtNLM"/>
    </source>
</evidence>
<name>A0ABM7Z689_NOSCO</name>
<evidence type="ECO:0000313" key="5">
    <source>
        <dbReference type="Proteomes" id="UP001055453"/>
    </source>
</evidence>
<dbReference type="Gene3D" id="1.25.10.10">
    <property type="entry name" value="Leucine-rich Repeat Variant"/>
    <property type="match status" value="1"/>
</dbReference>
<gene>
    <name evidence="4" type="ORF">ANSO36C_44120</name>
</gene>
<dbReference type="PROSITE" id="PS50005">
    <property type="entry name" value="TPR"/>
    <property type="match status" value="4"/>
</dbReference>
<organism evidence="4 5">
    <name type="scientific">Nostoc cf. commune SO-36</name>
    <dbReference type="NCBI Taxonomy" id="449208"/>
    <lineage>
        <taxon>Bacteria</taxon>
        <taxon>Bacillati</taxon>
        <taxon>Cyanobacteriota</taxon>
        <taxon>Cyanophyceae</taxon>
        <taxon>Nostocales</taxon>
        <taxon>Nostocaceae</taxon>
        <taxon>Nostoc</taxon>
    </lineage>
</organism>
<reference evidence="4" key="1">
    <citation type="submission" date="2022-04" db="EMBL/GenBank/DDBJ databases">
        <title>Complete genome sequence of a cyanobacterium, Nostoc sp. SO-36, isolated in Antarctica.</title>
        <authorList>
            <person name="Kanesaki Y."/>
            <person name="Effendi D."/>
            <person name="Sakamoto T."/>
            <person name="Ohtani S."/>
            <person name="Awai K."/>
        </authorList>
    </citation>
    <scope>NUCLEOTIDE SEQUENCE</scope>
    <source>
        <strain evidence="4">SO-36</strain>
    </source>
</reference>
<dbReference type="InterPro" id="IPR019734">
    <property type="entry name" value="TPR_rpt"/>
</dbReference>
<keyword evidence="5" id="KW-1185">Reference proteome</keyword>
<protein>
    <recommendedName>
        <fullName evidence="6">Tetratricopeptide repeat protein</fullName>
    </recommendedName>
</protein>
<dbReference type="SUPFAM" id="SSF48452">
    <property type="entry name" value="TPR-like"/>
    <property type="match status" value="2"/>
</dbReference>
<evidence type="ECO:0000256" key="3">
    <source>
        <dbReference type="PROSITE-ProRule" id="PRU00339"/>
    </source>
</evidence>
<keyword evidence="1" id="KW-0677">Repeat</keyword>
<dbReference type="InterPro" id="IPR011989">
    <property type="entry name" value="ARM-like"/>
</dbReference>
<keyword evidence="2 3" id="KW-0802">TPR repeat</keyword>
<dbReference type="SMART" id="SM00028">
    <property type="entry name" value="TPR"/>
    <property type="match status" value="4"/>
</dbReference>
<feature type="repeat" description="TPR" evidence="3">
    <location>
        <begin position="118"/>
        <end position="151"/>
    </location>
</feature>
<dbReference type="PANTHER" id="PTHR44858:SF1">
    <property type="entry name" value="UDP-N-ACETYLGLUCOSAMINE--PEPTIDE N-ACETYLGLUCOSAMINYLTRANSFERASE SPINDLY-RELATED"/>
    <property type="match status" value="1"/>
</dbReference>
<evidence type="ECO:0000256" key="2">
    <source>
        <dbReference type="ARBA" id="ARBA00022803"/>
    </source>
</evidence>
<sequence length="435" mass="49900">MSLEGVAMQGRINGISSHYLSGGHGDDLSELIDNSYYDSYDSDGLDFIDEDECEESINSVDKKEVDKFPKKKSPCQQNTAIKTFINYFNLGVDCRQRGDQQGAIMAWNEALSLNPNNAHTYYYRGITKAEIGNYDGAVEDLKQALYITPKYLNAKRQLEKIRQYFLGVDSTVLPLQSNNATQHYQRGRVSLHFGEYQEAIKEFNQALQINPNLVAAYYSRGKSYYQLKKKEEAIKDFQTSAKLFCENNQPDKLAKWTPFELGESNREEAISYLIPYLSKKSSYDEKRLAASAIHKLANSYKNIPALAIRLLLDNLTYPAPQVRQYALKALSLINLPKYAFTIIQEIANRDPKNYNRNLAKAILENLNSVPNQEFKQHSDKSKPDNKYLSERNVFNTEKIDNSYNQGYFPEEAYDTSMDYGYVDDLSNPEDYLYNC</sequence>
<dbReference type="PROSITE" id="PS50293">
    <property type="entry name" value="TPR_REGION"/>
    <property type="match status" value="1"/>
</dbReference>
<dbReference type="EMBL" id="AP025732">
    <property type="protein sequence ID" value="BDI18610.1"/>
    <property type="molecule type" value="Genomic_DNA"/>
</dbReference>
<feature type="repeat" description="TPR" evidence="3">
    <location>
        <begin position="214"/>
        <end position="247"/>
    </location>
</feature>
<proteinExistence type="predicted"/>
<dbReference type="InterPro" id="IPR011990">
    <property type="entry name" value="TPR-like_helical_dom_sf"/>
</dbReference>
<feature type="repeat" description="TPR" evidence="3">
    <location>
        <begin position="180"/>
        <end position="213"/>
    </location>
</feature>